<dbReference type="PANTHER" id="PTHR33375:SF1">
    <property type="entry name" value="CHROMOSOME-PARTITIONING PROTEIN PARB-RELATED"/>
    <property type="match status" value="1"/>
</dbReference>
<evidence type="ECO:0000259" key="2">
    <source>
        <dbReference type="SMART" id="SM00470"/>
    </source>
</evidence>
<evidence type="ECO:0000313" key="4">
    <source>
        <dbReference type="Proteomes" id="UP001344632"/>
    </source>
</evidence>
<protein>
    <submittedName>
        <fullName evidence="3">ParB N-terminal domain-containing protein</fullName>
    </submittedName>
</protein>
<dbReference type="InterPro" id="IPR050336">
    <property type="entry name" value="Chromosome_partition/occlusion"/>
</dbReference>
<evidence type="ECO:0000313" key="3">
    <source>
        <dbReference type="EMBL" id="MEC0242020.1"/>
    </source>
</evidence>
<evidence type="ECO:0000256" key="1">
    <source>
        <dbReference type="SAM" id="Coils"/>
    </source>
</evidence>
<keyword evidence="1" id="KW-0175">Coiled coil</keyword>
<dbReference type="InterPro" id="IPR003115">
    <property type="entry name" value="ParB_N"/>
</dbReference>
<reference evidence="3 4" key="1">
    <citation type="submission" date="2023-03" db="EMBL/GenBank/DDBJ databases">
        <title>Bacillus Genome Sequencing.</title>
        <authorList>
            <person name="Dunlap C."/>
        </authorList>
    </citation>
    <scope>NUCLEOTIDE SEQUENCE [LARGE SCALE GENOMIC DNA]</scope>
    <source>
        <strain evidence="3 4">BD-525</strain>
    </source>
</reference>
<dbReference type="Pfam" id="PF02195">
    <property type="entry name" value="ParB_N"/>
    <property type="match status" value="1"/>
</dbReference>
<accession>A0ABU6GTJ2</accession>
<sequence>MPIIDINKIKVSDRIRKDFGGIEELAQDIDQNGLINPILVTPDYQLIAGERRLKAHMFLKREQVEVRVMEISDYEHQLRLEISENEHRKEFTFSERVEWAKRLEDVEKLKAKERMAGGKENLPDHGSGQVRDIVAEQAGFGSGKQYDKAKFIMENATPEIIQQLDEGMISTHKAFVETKDRLETALREAEERAEQAEQEKIELQRQYKNAVPADHVEEAVAAAVERHEEETTIFIRQKEKETEAQLKQRDDYWKGKHKEDLESERLKIDQLKSGYQRAKEEIEALKLQQPDDFNEQQANAHMKKLRFEADSNTIQVSLHVKQFLQKVGITSFMLGAINSASSSEKKRLSESLDMLERFIEQIRPALNGRKVVEANVNIDGRTK</sequence>
<proteinExistence type="predicted"/>
<gene>
    <name evidence="3" type="ORF">P4H66_19645</name>
</gene>
<keyword evidence="4" id="KW-1185">Reference proteome</keyword>
<feature type="domain" description="ParB-like N-terminal" evidence="2">
    <location>
        <begin position="2"/>
        <end position="86"/>
    </location>
</feature>
<name>A0ABU6GTJ2_9BACL</name>
<dbReference type="SMART" id="SM00470">
    <property type="entry name" value="ParB"/>
    <property type="match status" value="1"/>
</dbReference>
<dbReference type="SUPFAM" id="SSF110849">
    <property type="entry name" value="ParB/Sulfiredoxin"/>
    <property type="match status" value="1"/>
</dbReference>
<organism evidence="3 4">
    <name type="scientific">Paenibacillus dokdonensis</name>
    <dbReference type="NCBI Taxonomy" id="2567944"/>
    <lineage>
        <taxon>Bacteria</taxon>
        <taxon>Bacillati</taxon>
        <taxon>Bacillota</taxon>
        <taxon>Bacilli</taxon>
        <taxon>Bacillales</taxon>
        <taxon>Paenibacillaceae</taxon>
        <taxon>Paenibacillus</taxon>
    </lineage>
</organism>
<feature type="coiled-coil region" evidence="1">
    <location>
        <begin position="261"/>
        <end position="288"/>
    </location>
</feature>
<dbReference type="CDD" id="cd16410">
    <property type="entry name" value="ParB_N_like"/>
    <property type="match status" value="1"/>
</dbReference>
<dbReference type="InterPro" id="IPR036086">
    <property type="entry name" value="ParB/Sulfiredoxin_sf"/>
</dbReference>
<dbReference type="PANTHER" id="PTHR33375">
    <property type="entry name" value="CHROMOSOME-PARTITIONING PROTEIN PARB-RELATED"/>
    <property type="match status" value="1"/>
</dbReference>
<dbReference type="RefSeq" id="WP_326089765.1">
    <property type="nucleotide sequence ID" value="NZ_JARLKZ010000015.1"/>
</dbReference>
<comment type="caution">
    <text evidence="3">The sequence shown here is derived from an EMBL/GenBank/DDBJ whole genome shotgun (WGS) entry which is preliminary data.</text>
</comment>
<dbReference type="Gene3D" id="3.90.1530.30">
    <property type="match status" value="1"/>
</dbReference>
<dbReference type="Proteomes" id="UP001344632">
    <property type="component" value="Unassembled WGS sequence"/>
</dbReference>
<dbReference type="EMBL" id="JARLKZ010000015">
    <property type="protein sequence ID" value="MEC0242020.1"/>
    <property type="molecule type" value="Genomic_DNA"/>
</dbReference>
<feature type="coiled-coil region" evidence="1">
    <location>
        <begin position="172"/>
        <end position="206"/>
    </location>
</feature>